<evidence type="ECO:0000313" key="4">
    <source>
        <dbReference type="Proteomes" id="UP001152087"/>
    </source>
</evidence>
<organism evidence="3 4">
    <name type="scientific">Fusarium falciforme</name>
    <dbReference type="NCBI Taxonomy" id="195108"/>
    <lineage>
        <taxon>Eukaryota</taxon>
        <taxon>Fungi</taxon>
        <taxon>Dikarya</taxon>
        <taxon>Ascomycota</taxon>
        <taxon>Pezizomycotina</taxon>
        <taxon>Sordariomycetes</taxon>
        <taxon>Hypocreomycetidae</taxon>
        <taxon>Hypocreales</taxon>
        <taxon>Nectriaceae</taxon>
        <taxon>Fusarium</taxon>
        <taxon>Fusarium solani species complex</taxon>
    </lineage>
</organism>
<name>A0A9W8QXP0_9HYPO</name>
<dbReference type="AlphaFoldDB" id="A0A9W8QXP0"/>
<feature type="compositionally biased region" description="Low complexity" evidence="1">
    <location>
        <begin position="39"/>
        <end position="148"/>
    </location>
</feature>
<feature type="region of interest" description="Disordered" evidence="1">
    <location>
        <begin position="39"/>
        <end position="183"/>
    </location>
</feature>
<dbReference type="OrthoDB" id="5104529at2759"/>
<dbReference type="Proteomes" id="UP001152087">
    <property type="component" value="Unassembled WGS sequence"/>
</dbReference>
<reference evidence="3" key="1">
    <citation type="submission" date="2022-09" db="EMBL/GenBank/DDBJ databases">
        <title>Fusarium specimens isolated from Avocado Roots.</title>
        <authorList>
            <person name="Stajich J."/>
            <person name="Roper C."/>
            <person name="Heimlech-Rivalta G."/>
        </authorList>
    </citation>
    <scope>NUCLEOTIDE SEQUENCE</scope>
    <source>
        <strain evidence="3">A02</strain>
    </source>
</reference>
<accession>A0A9W8QXP0</accession>
<feature type="signal peptide" evidence="2">
    <location>
        <begin position="1"/>
        <end position="21"/>
    </location>
</feature>
<comment type="caution">
    <text evidence="3">The sequence shown here is derived from an EMBL/GenBank/DDBJ whole genome shotgun (WGS) entry which is preliminary data.</text>
</comment>
<keyword evidence="2" id="KW-0732">Signal</keyword>
<keyword evidence="4" id="KW-1185">Reference proteome</keyword>
<evidence type="ECO:0000256" key="1">
    <source>
        <dbReference type="SAM" id="MobiDB-lite"/>
    </source>
</evidence>
<proteinExistence type="predicted"/>
<sequence length="307" mass="31904">MIFSKVFIAITALAVSGSVNASPCRPSSGVSSSTLLSTSTVSASTETTASTSGESSTTTTATATTTESSTLVESTSTGTSTTELSSTTADTSTTAETSSIETSTTTIEVTSTTAESSTTAEASSTTTETSTTVQTSSITAEASSSTTSVCVEPTNFVQNPSFENGDEPWHFSSGAGRDPSSNSDGNWALALTLEQANDLQFAEQTISGFTLGLEYKLTYQWWTPYSDTPDGCYFHVDVTGTDQQGDPMPSPNDYFVEGPSFTFTAMSSVLTVRLGVYCTSEPSFSVNLDSIVILPVQPVCSRNVGGD</sequence>
<evidence type="ECO:0000256" key="2">
    <source>
        <dbReference type="SAM" id="SignalP"/>
    </source>
</evidence>
<evidence type="ECO:0008006" key="5">
    <source>
        <dbReference type="Google" id="ProtNLM"/>
    </source>
</evidence>
<gene>
    <name evidence="3" type="ORF">NW755_012493</name>
</gene>
<dbReference type="EMBL" id="JAOQAV010000058">
    <property type="protein sequence ID" value="KAJ4179408.1"/>
    <property type="molecule type" value="Genomic_DNA"/>
</dbReference>
<protein>
    <recommendedName>
        <fullName evidence="5">CBM-cenC domain-containing protein</fullName>
    </recommendedName>
</protein>
<dbReference type="Gene3D" id="2.60.120.260">
    <property type="entry name" value="Galactose-binding domain-like"/>
    <property type="match status" value="1"/>
</dbReference>
<feature type="chain" id="PRO_5040853791" description="CBM-cenC domain-containing protein" evidence="2">
    <location>
        <begin position="22"/>
        <end position="307"/>
    </location>
</feature>
<evidence type="ECO:0000313" key="3">
    <source>
        <dbReference type="EMBL" id="KAJ4179408.1"/>
    </source>
</evidence>